<dbReference type="EMBL" id="FNRQ01000001">
    <property type="protein sequence ID" value="SEA26407.1"/>
    <property type="molecule type" value="Genomic_DNA"/>
</dbReference>
<gene>
    <name evidence="1" type="ORF">SAMN05192564_101870</name>
</gene>
<evidence type="ECO:0000313" key="1">
    <source>
        <dbReference type="EMBL" id="SEA26407.1"/>
    </source>
</evidence>
<name>A0A1H3ZRR8_9BURK</name>
<dbReference type="STRING" id="83784.SAMN05192564_101870"/>
<evidence type="ECO:0008006" key="3">
    <source>
        <dbReference type="Google" id="ProtNLM"/>
    </source>
</evidence>
<protein>
    <recommendedName>
        <fullName evidence="3">Osmotically inducible lipoprotein OsmB</fullName>
    </recommendedName>
</protein>
<dbReference type="AlphaFoldDB" id="A0A1H3ZRR8"/>
<accession>A0A1H3ZRR8</accession>
<proteinExistence type="predicted"/>
<keyword evidence="2" id="KW-1185">Reference proteome</keyword>
<sequence>MSAWAPPGQNATVAAQPASRDIIYMKTITTDFTRNVLKIAVIVGLAVSLGACGSMSRAQEHAAIGAGAGGAIGYVLTGGPVGTIVGAAAGGLIGAGH</sequence>
<organism evidence="1 2">
    <name type="scientific">Paraburkholderia sartisoli</name>
    <dbReference type="NCBI Taxonomy" id="83784"/>
    <lineage>
        <taxon>Bacteria</taxon>
        <taxon>Pseudomonadati</taxon>
        <taxon>Pseudomonadota</taxon>
        <taxon>Betaproteobacteria</taxon>
        <taxon>Burkholderiales</taxon>
        <taxon>Burkholderiaceae</taxon>
        <taxon>Paraburkholderia</taxon>
    </lineage>
</organism>
<dbReference type="Proteomes" id="UP000198638">
    <property type="component" value="Unassembled WGS sequence"/>
</dbReference>
<evidence type="ECO:0000313" key="2">
    <source>
        <dbReference type="Proteomes" id="UP000198638"/>
    </source>
</evidence>
<reference evidence="2" key="1">
    <citation type="submission" date="2016-10" db="EMBL/GenBank/DDBJ databases">
        <authorList>
            <person name="Varghese N."/>
            <person name="Submissions S."/>
        </authorList>
    </citation>
    <scope>NUCLEOTIDE SEQUENCE [LARGE SCALE GENOMIC DNA]</scope>
    <source>
        <strain evidence="2">LMG 24000</strain>
    </source>
</reference>